<proteinExistence type="predicted"/>
<feature type="signal peptide" evidence="1">
    <location>
        <begin position="1"/>
        <end position="21"/>
    </location>
</feature>
<reference evidence="2 3" key="1">
    <citation type="journal article" date="2014" name="PLoS Genet.">
        <title>Comparative Genomic Analysis of N2-Fixing and Non-N2-Fixing Paenibacillus spp.: Organization, Evolution and Expression of the Nitrogen Fixation Genes.</title>
        <authorList>
            <person name="Xie J.B."/>
            <person name="Du Z."/>
            <person name="Bai L."/>
            <person name="Tian C."/>
            <person name="Zhang Y."/>
            <person name="Xie J.Y."/>
            <person name="Wang T."/>
            <person name="Liu X."/>
            <person name="Chen X."/>
            <person name="Cheng Q."/>
            <person name="Chen S."/>
            <person name="Li J."/>
        </authorList>
    </citation>
    <scope>NUCLEOTIDE SEQUENCE [LARGE SCALE GENOMIC DNA]</scope>
    <source>
        <strain evidence="2 3">T27</strain>
    </source>
</reference>
<sequence length="332" mass="37574">MKRLVILVIVMGLFICGTVSAAEIEAYVTAKGEYGEVSTITGNGTAGQGTYSVDHPRFPVSDTRGNVYFLDGDQKKTKLRMWNGKRNTTIVDMAVNKVTRREGEFYTAGLAVVKNNVYFALKDRTYKVTNGIVSEMPKVAKWMKENQYHYIYRMESYQSQLAFMFWSKLGGGTYGFALYNPQNGSMEELLPTGWYGNPTNFELLPDGVMVATEGGFIYYEQFFPRKSIIVLNTNEGQILDVWVDKEKTIYYSLVKDKLKPIIRTIPRGTSNRHNDTEVFVGSTQGYTDGIADEVQMHHPTDFSWDGSGYIFSDRENNAIRKVWGDKGPLSLD</sequence>
<name>X4ZXY4_9BACL</name>
<dbReference type="KEGG" id="psab:PSAB_10665"/>
<accession>X4ZXY4</accession>
<evidence type="ECO:0000313" key="2">
    <source>
        <dbReference type="EMBL" id="AHV97063.1"/>
    </source>
</evidence>
<dbReference type="RefSeq" id="WP_025334599.1">
    <property type="nucleotide sequence ID" value="NZ_CP004078.1"/>
</dbReference>
<organism evidence="2 3">
    <name type="scientific">Paenibacillus sabinae T27</name>
    <dbReference type="NCBI Taxonomy" id="1268072"/>
    <lineage>
        <taxon>Bacteria</taxon>
        <taxon>Bacillati</taxon>
        <taxon>Bacillota</taxon>
        <taxon>Bacilli</taxon>
        <taxon>Bacillales</taxon>
        <taxon>Paenibacillaceae</taxon>
        <taxon>Paenibacillus</taxon>
    </lineage>
</organism>
<feature type="chain" id="PRO_5004953591" evidence="1">
    <location>
        <begin position="22"/>
        <end position="332"/>
    </location>
</feature>
<dbReference type="SUPFAM" id="SSF63825">
    <property type="entry name" value="YWTD domain"/>
    <property type="match status" value="1"/>
</dbReference>
<keyword evidence="1" id="KW-0732">Signal</keyword>
<evidence type="ECO:0000256" key="1">
    <source>
        <dbReference type="SAM" id="SignalP"/>
    </source>
</evidence>
<dbReference type="InterPro" id="IPR011042">
    <property type="entry name" value="6-blade_b-propeller_TolB-like"/>
</dbReference>
<dbReference type="PATRIC" id="fig|1268072.3.peg.2223"/>
<dbReference type="STRING" id="1268072.PSAB_10665"/>
<dbReference type="Gene3D" id="2.120.10.30">
    <property type="entry name" value="TolB, C-terminal domain"/>
    <property type="match status" value="1"/>
</dbReference>
<dbReference type="EMBL" id="CP004078">
    <property type="protein sequence ID" value="AHV97063.1"/>
    <property type="molecule type" value="Genomic_DNA"/>
</dbReference>
<evidence type="ECO:0000313" key="3">
    <source>
        <dbReference type="Proteomes" id="UP000019772"/>
    </source>
</evidence>
<keyword evidence="3" id="KW-1185">Reference proteome</keyword>
<dbReference type="HOGENOM" id="CLU_836372_0_0_9"/>
<dbReference type="Proteomes" id="UP000019772">
    <property type="component" value="Chromosome"/>
</dbReference>
<dbReference type="AlphaFoldDB" id="X4ZXY4"/>
<protein>
    <submittedName>
        <fullName evidence="2">Uncharacterized protein</fullName>
    </submittedName>
</protein>
<gene>
    <name evidence="2" type="ORF">PSAB_10665</name>
</gene>